<proteinExistence type="predicted"/>
<reference evidence="2" key="1">
    <citation type="journal article" date="2014" name="Int. J. Syst. Evol. Microbiol.">
        <title>Complete genome of a new Firmicutes species belonging to the dominant human colonic microbiota ('Ruminococcus bicirculans') reveals two chromosomes and a selective capacity to utilize plant glucans.</title>
        <authorList>
            <consortium name="NISC Comparative Sequencing Program"/>
            <person name="Wegmann U."/>
            <person name="Louis P."/>
            <person name="Goesmann A."/>
            <person name="Henrissat B."/>
            <person name="Duncan S.H."/>
            <person name="Flint H.J."/>
        </authorList>
    </citation>
    <scope>NUCLEOTIDE SEQUENCE</scope>
    <source>
        <strain evidence="2">CECT 7398</strain>
    </source>
</reference>
<dbReference type="InterPro" id="IPR037401">
    <property type="entry name" value="SnoaL-like"/>
</dbReference>
<keyword evidence="4" id="KW-1185">Reference proteome</keyword>
<evidence type="ECO:0000313" key="4">
    <source>
        <dbReference type="Proteomes" id="UP001238540"/>
    </source>
</evidence>
<dbReference type="EMBL" id="JAUFQC010000001">
    <property type="protein sequence ID" value="MDN3609837.1"/>
    <property type="molecule type" value="Genomic_DNA"/>
</dbReference>
<evidence type="ECO:0000259" key="1">
    <source>
        <dbReference type="Pfam" id="PF12680"/>
    </source>
</evidence>
<dbReference type="SUPFAM" id="SSF54427">
    <property type="entry name" value="NTF2-like"/>
    <property type="match status" value="1"/>
</dbReference>
<accession>A0ABT8BST9</accession>
<reference evidence="4" key="2">
    <citation type="journal article" date="2019" name="Int. J. Syst. Evol. Microbiol.">
        <title>The Global Catalogue of Microorganisms (GCM) 10K type strain sequencing project: providing services to taxonomists for standard genome sequencing and annotation.</title>
        <authorList>
            <consortium name="The Broad Institute Genomics Platform"/>
            <consortium name="The Broad Institute Genome Sequencing Center for Infectious Disease"/>
            <person name="Wu L."/>
            <person name="Ma J."/>
        </authorList>
    </citation>
    <scope>NUCLEOTIDE SEQUENCE [LARGE SCALE GENOMIC DNA]</scope>
    <source>
        <strain evidence="4">CECT 7398</strain>
    </source>
</reference>
<dbReference type="Gene3D" id="3.10.450.50">
    <property type="match status" value="1"/>
</dbReference>
<organism evidence="2 4">
    <name type="scientific">Vibrio ostreicida</name>
    <dbReference type="NCBI Taxonomy" id="526588"/>
    <lineage>
        <taxon>Bacteria</taxon>
        <taxon>Pseudomonadati</taxon>
        <taxon>Pseudomonadota</taxon>
        <taxon>Gammaproteobacteria</taxon>
        <taxon>Vibrionales</taxon>
        <taxon>Vibrionaceae</taxon>
        <taxon>Vibrio</taxon>
    </lineage>
</organism>
<dbReference type="Pfam" id="PF12680">
    <property type="entry name" value="SnoaL_2"/>
    <property type="match status" value="1"/>
</dbReference>
<reference evidence="2" key="3">
    <citation type="submission" date="2023-06" db="EMBL/GenBank/DDBJ databases">
        <authorList>
            <person name="Lucena T."/>
            <person name="Sun Q."/>
        </authorList>
    </citation>
    <scope>NUCLEOTIDE SEQUENCE</scope>
    <source>
        <strain evidence="2">CECT 7398</strain>
    </source>
</reference>
<dbReference type="InterPro" id="IPR032710">
    <property type="entry name" value="NTF2-like_dom_sf"/>
</dbReference>
<dbReference type="EMBL" id="JAUFQC010000016">
    <property type="protein sequence ID" value="MDN3611164.1"/>
    <property type="molecule type" value="Genomic_DNA"/>
</dbReference>
<protein>
    <submittedName>
        <fullName evidence="2">Nuclear transport factor 2 family protein</fullName>
    </submittedName>
</protein>
<gene>
    <name evidence="2" type="ORF">QWZ16_09020</name>
    <name evidence="3" type="ORF">QWZ16_16115</name>
</gene>
<dbReference type="RefSeq" id="WP_076590783.1">
    <property type="nucleotide sequence ID" value="NZ_JABEYA020000007.1"/>
</dbReference>
<dbReference type="Proteomes" id="UP001238540">
    <property type="component" value="Unassembled WGS sequence"/>
</dbReference>
<sequence>MNTTKDVVLGFWDAMQANDFAKASQWLSTDFEGYWPQSQELIVGRDNFVKINTHYPTTGRWQFTLHSIVCENETVVTDVTVTDGLQTARAVTFHTVVNGLITRQKEYWPDDMEALEWRSQWVRVLPAMEACQ</sequence>
<evidence type="ECO:0000313" key="3">
    <source>
        <dbReference type="EMBL" id="MDN3611164.1"/>
    </source>
</evidence>
<comment type="caution">
    <text evidence="2">The sequence shown here is derived from an EMBL/GenBank/DDBJ whole genome shotgun (WGS) entry which is preliminary data.</text>
</comment>
<evidence type="ECO:0000313" key="2">
    <source>
        <dbReference type="EMBL" id="MDN3609837.1"/>
    </source>
</evidence>
<name>A0ABT8BST9_9VIBR</name>
<feature type="domain" description="SnoaL-like" evidence="1">
    <location>
        <begin position="10"/>
        <end position="103"/>
    </location>
</feature>